<sequence length="109" mass="12702">MASKPSQLRLTYFDGRGRGEICRLILAHAKKNYEDKRITFEQWGEFKPRLFFFLQITLADIAIFDGSDWISMVKPEELDKYPEIKALRAKVASADGIKQYLAKRKQTPF</sequence>
<dbReference type="Proteomes" id="UP000694888">
    <property type="component" value="Unplaced"/>
</dbReference>
<evidence type="ECO:0000313" key="4">
    <source>
        <dbReference type="RefSeq" id="XP_012934771.2"/>
    </source>
</evidence>
<dbReference type="RefSeq" id="XP_012934771.2">
    <property type="nucleotide sequence ID" value="XM_013079317.2"/>
</dbReference>
<dbReference type="SUPFAM" id="SSF52833">
    <property type="entry name" value="Thioredoxin-like"/>
    <property type="match status" value="1"/>
</dbReference>
<dbReference type="InterPro" id="IPR036282">
    <property type="entry name" value="Glutathione-S-Trfase_C_sf"/>
</dbReference>
<dbReference type="InterPro" id="IPR004045">
    <property type="entry name" value="Glutathione_S-Trfase_N"/>
</dbReference>
<dbReference type="Pfam" id="PF14497">
    <property type="entry name" value="GST_C_3"/>
    <property type="match status" value="1"/>
</dbReference>
<dbReference type="PROSITE" id="PS50405">
    <property type="entry name" value="GST_CTER"/>
    <property type="match status" value="1"/>
</dbReference>
<evidence type="ECO:0000313" key="3">
    <source>
        <dbReference type="Proteomes" id="UP000694888"/>
    </source>
</evidence>
<organism evidence="3 4">
    <name type="scientific">Aplysia californica</name>
    <name type="common">California sea hare</name>
    <dbReference type="NCBI Taxonomy" id="6500"/>
    <lineage>
        <taxon>Eukaryota</taxon>
        <taxon>Metazoa</taxon>
        <taxon>Spiralia</taxon>
        <taxon>Lophotrochozoa</taxon>
        <taxon>Mollusca</taxon>
        <taxon>Gastropoda</taxon>
        <taxon>Heterobranchia</taxon>
        <taxon>Euthyneura</taxon>
        <taxon>Tectipleura</taxon>
        <taxon>Aplysiida</taxon>
        <taxon>Aplysioidea</taxon>
        <taxon>Aplysiidae</taxon>
        <taxon>Aplysia</taxon>
    </lineage>
</organism>
<accession>A0ABM0ZUK5</accession>
<feature type="domain" description="GST C-terminal" evidence="2">
    <location>
        <begin position="1"/>
        <end position="109"/>
    </location>
</feature>
<dbReference type="InterPro" id="IPR050213">
    <property type="entry name" value="GST_superfamily"/>
</dbReference>
<dbReference type="PROSITE" id="PS50404">
    <property type="entry name" value="GST_NTER"/>
    <property type="match status" value="1"/>
</dbReference>
<dbReference type="InterPro" id="IPR036249">
    <property type="entry name" value="Thioredoxin-like_sf"/>
</dbReference>
<dbReference type="Gene3D" id="1.20.1050.130">
    <property type="match status" value="2"/>
</dbReference>
<evidence type="ECO:0000259" key="2">
    <source>
        <dbReference type="PROSITE" id="PS50405"/>
    </source>
</evidence>
<proteinExistence type="predicted"/>
<dbReference type="InterPro" id="IPR010987">
    <property type="entry name" value="Glutathione-S-Trfase_C-like"/>
</dbReference>
<evidence type="ECO:0000259" key="1">
    <source>
        <dbReference type="PROSITE" id="PS50404"/>
    </source>
</evidence>
<keyword evidence="3" id="KW-1185">Reference proteome</keyword>
<dbReference type="SUPFAM" id="SSF47616">
    <property type="entry name" value="GST C-terminal domain-like"/>
    <property type="match status" value="1"/>
</dbReference>
<dbReference type="PANTHER" id="PTHR11571:SF150">
    <property type="entry name" value="GLUTATHIONE S-TRANSFERASE"/>
    <property type="match status" value="1"/>
</dbReference>
<dbReference type="GeneID" id="101859624"/>
<dbReference type="InterPro" id="IPR004046">
    <property type="entry name" value="GST_C"/>
</dbReference>
<gene>
    <name evidence="4" type="primary">LOC101859624</name>
</gene>
<feature type="domain" description="GST N-terminal" evidence="1">
    <location>
        <begin position="6"/>
        <end position="109"/>
    </location>
</feature>
<dbReference type="PANTHER" id="PTHR11571">
    <property type="entry name" value="GLUTATHIONE S-TRANSFERASE"/>
    <property type="match status" value="1"/>
</dbReference>
<reference evidence="4" key="1">
    <citation type="submission" date="2025-08" db="UniProtKB">
        <authorList>
            <consortium name="RefSeq"/>
        </authorList>
    </citation>
    <scope>IDENTIFICATION</scope>
</reference>
<name>A0ABM0ZUK5_APLCA</name>
<protein>
    <submittedName>
        <fullName evidence="4">Uncharacterized protein LOC101859624</fullName>
    </submittedName>
</protein>